<evidence type="ECO:0000256" key="1">
    <source>
        <dbReference type="SAM" id="SignalP"/>
    </source>
</evidence>
<feature type="signal peptide" evidence="1">
    <location>
        <begin position="1"/>
        <end position="20"/>
    </location>
</feature>
<name>A0A9W7DAE3_9STRA</name>
<keyword evidence="3" id="KW-1185">Reference proteome</keyword>
<keyword evidence="1" id="KW-0732">Signal</keyword>
<organism evidence="2 3">
    <name type="scientific">Phytophthora fragariaefolia</name>
    <dbReference type="NCBI Taxonomy" id="1490495"/>
    <lineage>
        <taxon>Eukaryota</taxon>
        <taxon>Sar</taxon>
        <taxon>Stramenopiles</taxon>
        <taxon>Oomycota</taxon>
        <taxon>Peronosporomycetes</taxon>
        <taxon>Peronosporales</taxon>
        <taxon>Peronosporaceae</taxon>
        <taxon>Phytophthora</taxon>
    </lineage>
</organism>
<proteinExistence type="predicted"/>
<dbReference type="Proteomes" id="UP001165121">
    <property type="component" value="Unassembled WGS sequence"/>
</dbReference>
<gene>
    <name evidence="2" type="ORF">Pfra01_002982500</name>
</gene>
<dbReference type="AlphaFoldDB" id="A0A9W7DAE3"/>
<protein>
    <submittedName>
        <fullName evidence="2">Unnamed protein product</fullName>
    </submittedName>
</protein>
<comment type="caution">
    <text evidence="2">The sequence shown here is derived from an EMBL/GenBank/DDBJ whole genome shotgun (WGS) entry which is preliminary data.</text>
</comment>
<sequence length="100" mass="10966">MFSSPMVSLNVLIVCATAYAKELHLNFKNRDGTTAKAAVYPNGDSAYIDEIILLNLSTSESRAEFFGIQENSVLQETLESVIKKSRVDTVLPVAELIEGE</sequence>
<feature type="chain" id="PRO_5040883069" evidence="1">
    <location>
        <begin position="21"/>
        <end position="100"/>
    </location>
</feature>
<dbReference type="OrthoDB" id="129807at2759"/>
<evidence type="ECO:0000313" key="2">
    <source>
        <dbReference type="EMBL" id="GMG16592.1"/>
    </source>
</evidence>
<evidence type="ECO:0000313" key="3">
    <source>
        <dbReference type="Proteomes" id="UP001165121"/>
    </source>
</evidence>
<dbReference type="EMBL" id="BSXT01018943">
    <property type="protein sequence ID" value="GMG16592.1"/>
    <property type="molecule type" value="Genomic_DNA"/>
</dbReference>
<reference evidence="2" key="1">
    <citation type="submission" date="2023-04" db="EMBL/GenBank/DDBJ databases">
        <title>Phytophthora fragariaefolia NBRC 109709.</title>
        <authorList>
            <person name="Ichikawa N."/>
            <person name="Sato H."/>
            <person name="Tonouchi N."/>
        </authorList>
    </citation>
    <scope>NUCLEOTIDE SEQUENCE</scope>
    <source>
        <strain evidence="2">NBRC 109709</strain>
    </source>
</reference>
<accession>A0A9W7DAE3</accession>